<keyword evidence="5" id="KW-1185">Reference proteome</keyword>
<gene>
    <name evidence="4" type="ORF">RHP49_06850</name>
</gene>
<dbReference type="Gene3D" id="3.40.50.720">
    <property type="entry name" value="NAD(P)-binding Rossmann-like Domain"/>
    <property type="match status" value="1"/>
</dbReference>
<reference evidence="4 5" key="1">
    <citation type="submission" date="2023-09" db="EMBL/GenBank/DDBJ databases">
        <title>Thalassobella suaedae gen. nov., sp. nov., a marine bacterium of the family Flavobacteriaceae isolated from a halophyte Suaeda japonica.</title>
        <authorList>
            <person name="Lee S.Y."/>
            <person name="Hwang C.Y."/>
        </authorList>
    </citation>
    <scope>NUCLEOTIDE SEQUENCE [LARGE SCALE GENOMIC DNA]</scope>
    <source>
        <strain evidence="4 5">HL-DH10</strain>
    </source>
</reference>
<dbReference type="Proteomes" id="UP001303407">
    <property type="component" value="Chromosome"/>
</dbReference>
<dbReference type="PANTHER" id="PTHR43103:SF3">
    <property type="entry name" value="ADP-L-GLYCERO-D-MANNO-HEPTOSE-6-EPIMERASE"/>
    <property type="match status" value="1"/>
</dbReference>
<evidence type="ECO:0000313" key="4">
    <source>
        <dbReference type="EMBL" id="WNH13968.1"/>
    </source>
</evidence>
<evidence type="ECO:0000256" key="1">
    <source>
        <dbReference type="ARBA" id="ARBA00022857"/>
    </source>
</evidence>
<feature type="domain" description="NAD-dependent epimerase/dehydratase" evidence="3">
    <location>
        <begin position="6"/>
        <end position="224"/>
    </location>
</feature>
<name>A0ABY9Y7A5_9FLAO</name>
<keyword evidence="1" id="KW-0521">NADP</keyword>
<dbReference type="InterPro" id="IPR036291">
    <property type="entry name" value="NAD(P)-bd_dom_sf"/>
</dbReference>
<dbReference type="SUPFAM" id="SSF51735">
    <property type="entry name" value="NAD(P)-binding Rossmann-fold domains"/>
    <property type="match status" value="1"/>
</dbReference>
<evidence type="ECO:0000259" key="3">
    <source>
        <dbReference type="Pfam" id="PF01370"/>
    </source>
</evidence>
<sequence>MNKIAILFGGSGYIGTNLIKHFISLNRFDKYIIADIKKPKEIFQNNKVSFVNVDVREDINIGLEPFEKGESWIFNLAAIHREPGHDYKEYFDTNVPGAKNINDFARISGLQNMFFTSSIAPYGKSLEQRTEKSMIYPETAYGISKALAEKIHQKWLSENTERRLVIVRPSVIFGPKDPGNVYRMIRALKKGSFILPNGGDIIKGYGYVYGLVESILFTMDKKENLIVYNYAESELIPLKEMVSIVKKELNYNRPTVKMGVNVLAFIAFFIQIGSKLFGFKSDIHPTRVKKAGFPTNIKSQYLIDNGFVFRYNFLNALRHWKELAPEDFN</sequence>
<evidence type="ECO:0000256" key="2">
    <source>
        <dbReference type="ARBA" id="ARBA00023277"/>
    </source>
</evidence>
<organism evidence="4 5">
    <name type="scientific">Thalassobellus suaedae</name>
    <dbReference type="NCBI Taxonomy" id="3074124"/>
    <lineage>
        <taxon>Bacteria</taxon>
        <taxon>Pseudomonadati</taxon>
        <taxon>Bacteroidota</taxon>
        <taxon>Flavobacteriia</taxon>
        <taxon>Flavobacteriales</taxon>
        <taxon>Flavobacteriaceae</taxon>
        <taxon>Thalassobellus</taxon>
    </lineage>
</organism>
<proteinExistence type="predicted"/>
<dbReference type="PANTHER" id="PTHR43103">
    <property type="entry name" value="NUCLEOSIDE-DIPHOSPHATE-SUGAR EPIMERASE"/>
    <property type="match status" value="1"/>
</dbReference>
<keyword evidence="2" id="KW-0119">Carbohydrate metabolism</keyword>
<dbReference type="InterPro" id="IPR001509">
    <property type="entry name" value="Epimerase_deHydtase"/>
</dbReference>
<evidence type="ECO:0000313" key="5">
    <source>
        <dbReference type="Proteomes" id="UP001303407"/>
    </source>
</evidence>
<dbReference type="RefSeq" id="WP_415863961.1">
    <property type="nucleotide sequence ID" value="NZ_CP134536.1"/>
</dbReference>
<dbReference type="EMBL" id="CP134536">
    <property type="protein sequence ID" value="WNH13968.1"/>
    <property type="molecule type" value="Genomic_DNA"/>
</dbReference>
<protein>
    <submittedName>
        <fullName evidence="4">NAD(P)-dependent oxidoreductase</fullName>
    </submittedName>
</protein>
<dbReference type="Pfam" id="PF01370">
    <property type="entry name" value="Epimerase"/>
    <property type="match status" value="1"/>
</dbReference>
<accession>A0ABY9Y7A5</accession>